<dbReference type="Gene3D" id="1.50.40.10">
    <property type="entry name" value="Mitochondrial carrier domain"/>
    <property type="match status" value="1"/>
</dbReference>
<evidence type="ECO:0000256" key="2">
    <source>
        <dbReference type="ARBA" id="ARBA00022692"/>
    </source>
</evidence>
<comment type="subcellular location">
    <subcellularLocation>
        <location evidence="1">Membrane</location>
        <topology evidence="1">Multi-pass membrane protein</topology>
    </subcellularLocation>
</comment>
<evidence type="ECO:0000256" key="1">
    <source>
        <dbReference type="ARBA" id="ARBA00004141"/>
    </source>
</evidence>
<evidence type="ECO:0008006" key="9">
    <source>
        <dbReference type="Google" id="ProtNLM"/>
    </source>
</evidence>
<dbReference type="InterPro" id="IPR018108">
    <property type="entry name" value="MCP_transmembrane"/>
</dbReference>
<keyword evidence="8" id="KW-1185">Reference proteome</keyword>
<evidence type="ECO:0000313" key="7">
    <source>
        <dbReference type="EMBL" id="CAL1696270.1"/>
    </source>
</evidence>
<evidence type="ECO:0000256" key="4">
    <source>
        <dbReference type="ARBA" id="ARBA00022989"/>
    </source>
</evidence>
<name>A0ABP1CKT2_9APHY</name>
<feature type="compositionally biased region" description="Basic and acidic residues" evidence="6">
    <location>
        <begin position="432"/>
        <end position="443"/>
    </location>
</feature>
<keyword evidence="2" id="KW-0812">Transmembrane</keyword>
<dbReference type="EMBL" id="OZ037944">
    <property type="protein sequence ID" value="CAL1696270.1"/>
    <property type="molecule type" value="Genomic_DNA"/>
</dbReference>
<dbReference type="InterPro" id="IPR023395">
    <property type="entry name" value="MCP_dom_sf"/>
</dbReference>
<organism evidence="7 8">
    <name type="scientific">Somion occarium</name>
    <dbReference type="NCBI Taxonomy" id="3059160"/>
    <lineage>
        <taxon>Eukaryota</taxon>
        <taxon>Fungi</taxon>
        <taxon>Dikarya</taxon>
        <taxon>Basidiomycota</taxon>
        <taxon>Agaricomycotina</taxon>
        <taxon>Agaricomycetes</taxon>
        <taxon>Polyporales</taxon>
        <taxon>Cerrenaceae</taxon>
        <taxon>Somion</taxon>
    </lineage>
</organism>
<proteinExistence type="predicted"/>
<feature type="region of interest" description="Disordered" evidence="6">
    <location>
        <begin position="122"/>
        <end position="151"/>
    </location>
</feature>
<keyword evidence="5" id="KW-0472">Membrane</keyword>
<dbReference type="Proteomes" id="UP001497453">
    <property type="component" value="Chromosome 1"/>
</dbReference>
<evidence type="ECO:0000256" key="6">
    <source>
        <dbReference type="SAM" id="MobiDB-lite"/>
    </source>
</evidence>
<keyword evidence="4" id="KW-1133">Transmembrane helix</keyword>
<feature type="region of interest" description="Disordered" evidence="6">
    <location>
        <begin position="419"/>
        <end position="449"/>
    </location>
</feature>
<dbReference type="SUPFAM" id="SSF103506">
    <property type="entry name" value="Mitochondrial carrier"/>
    <property type="match status" value="1"/>
</dbReference>
<dbReference type="Pfam" id="PF00153">
    <property type="entry name" value="Mito_carr"/>
    <property type="match status" value="1"/>
</dbReference>
<evidence type="ECO:0000256" key="5">
    <source>
        <dbReference type="ARBA" id="ARBA00023136"/>
    </source>
</evidence>
<sequence length="492" mass="53134">MTSPASLRDLYAAPANAWSFAPPNPINATASSSAPSTSASSSYQWSTRPAPNPLLDLSTSLGDDGSGIDVKLILQGLFASALLQYATTALSIPWDVGKTLLQVQWVPRDVGDLPAGAVLITDEEDEEESGESSAENDSYFADPTDANAERVPRRLSDDRGYIVRQSVLEEGTIPEYVIPVGSADGTWGMMKRLGRFKPEGWLSLWKGLLTTAIGESLALGLQPVVQSILESIIPISSSSPYGPPPLLFPVVSQVITGFILSPLDLVRTRLVVQSSHPRYRTYSGPINALQKIISEEGGLKGVYLHPHLLVPALLDCTLRSLVPFILPGLVASYLSFGGAPPTPESAPFMWAVSEFLGSCAGLLVTLPFETVRRRLQVQVRGTAKPIKACVEIRPAPYNGIVDAFWHILTEERSDLPLKPTRRRRKSVSAKGKTPEGKVDSRPEGEEEETWLRNTGIGQLYRGLGMRVGASAIVFILTMFSGGDEVDAGWAEL</sequence>
<evidence type="ECO:0000313" key="8">
    <source>
        <dbReference type="Proteomes" id="UP001497453"/>
    </source>
</evidence>
<keyword evidence="3" id="KW-0677">Repeat</keyword>
<protein>
    <recommendedName>
        <fullName evidence="9">Mitochondrial carrier</fullName>
    </recommendedName>
</protein>
<evidence type="ECO:0000256" key="3">
    <source>
        <dbReference type="ARBA" id="ARBA00022737"/>
    </source>
</evidence>
<reference evidence="8" key="1">
    <citation type="submission" date="2024-04" db="EMBL/GenBank/DDBJ databases">
        <authorList>
            <person name="Shaw F."/>
            <person name="Minotto A."/>
        </authorList>
    </citation>
    <scope>NUCLEOTIDE SEQUENCE [LARGE SCALE GENOMIC DNA]</scope>
</reference>
<accession>A0ABP1CKT2</accession>
<dbReference type="PANTHER" id="PTHR24089">
    <property type="entry name" value="SOLUTE CARRIER FAMILY 25"/>
    <property type="match status" value="1"/>
</dbReference>
<gene>
    <name evidence="7" type="ORF">GFSPODELE1_LOCUS1118</name>
</gene>